<dbReference type="SUPFAM" id="SSF55486">
    <property type="entry name" value="Metalloproteases ('zincins'), catalytic domain"/>
    <property type="match status" value="1"/>
</dbReference>
<dbReference type="GO" id="GO:0008270">
    <property type="term" value="F:zinc ion binding"/>
    <property type="evidence" value="ECO:0007669"/>
    <property type="project" value="InterPro"/>
</dbReference>
<evidence type="ECO:0000256" key="7">
    <source>
        <dbReference type="ARBA" id="ARBA00022670"/>
    </source>
</evidence>
<dbReference type="Gene3D" id="1.10.390.10">
    <property type="entry name" value="Neutral Protease Domain 2"/>
    <property type="match status" value="1"/>
</dbReference>
<keyword evidence="9 14" id="KW-0378">Hydrolase</keyword>
<comment type="similarity">
    <text evidence="3">Belongs to the peptidase M1 family.</text>
</comment>
<evidence type="ECO:0000256" key="2">
    <source>
        <dbReference type="ARBA" id="ARBA00001947"/>
    </source>
</evidence>
<evidence type="ECO:0000256" key="11">
    <source>
        <dbReference type="ARBA" id="ARBA00023049"/>
    </source>
</evidence>
<dbReference type="Pfam" id="PF01433">
    <property type="entry name" value="Peptidase_M1"/>
    <property type="match status" value="1"/>
</dbReference>
<comment type="cofactor">
    <cofactor evidence="2">
        <name>Zn(2+)</name>
        <dbReference type="ChEBI" id="CHEBI:29105"/>
    </cofactor>
</comment>
<evidence type="ECO:0000313" key="15">
    <source>
        <dbReference type="Proteomes" id="UP000262142"/>
    </source>
</evidence>
<feature type="domain" description="Peptidase M1 membrane alanine aminopeptidase" evidence="12">
    <location>
        <begin position="268"/>
        <end position="472"/>
    </location>
</feature>
<evidence type="ECO:0000256" key="9">
    <source>
        <dbReference type="ARBA" id="ARBA00022801"/>
    </source>
</evidence>
<dbReference type="InterPro" id="IPR001930">
    <property type="entry name" value="Peptidase_M1"/>
</dbReference>
<dbReference type="InterPro" id="IPR050344">
    <property type="entry name" value="Peptidase_M1_aminopeptidases"/>
</dbReference>
<dbReference type="GO" id="GO:0042277">
    <property type="term" value="F:peptide binding"/>
    <property type="evidence" value="ECO:0007669"/>
    <property type="project" value="TreeGrafter"/>
</dbReference>
<dbReference type="GO" id="GO:0006508">
    <property type="term" value="P:proteolysis"/>
    <property type="evidence" value="ECO:0007669"/>
    <property type="project" value="UniProtKB-KW"/>
</dbReference>
<comment type="catalytic activity">
    <reaction evidence="1">
        <text>Release of an N-terminal amino acid, Xaa-|-Yaa- from a peptide, amide or arylamide. Xaa is preferably Ala, but may be most amino acids including Pro (slow action). When a terminal hydrophobic residue is followed by a prolyl residue, the two may be released as an intact Xaa-Pro dipeptide.</text>
        <dbReference type="EC" id="3.4.11.2"/>
    </reaction>
</comment>
<evidence type="ECO:0000256" key="3">
    <source>
        <dbReference type="ARBA" id="ARBA00010136"/>
    </source>
</evidence>
<dbReference type="GO" id="GO:0005615">
    <property type="term" value="C:extracellular space"/>
    <property type="evidence" value="ECO:0007669"/>
    <property type="project" value="TreeGrafter"/>
</dbReference>
<dbReference type="GO" id="GO:0070006">
    <property type="term" value="F:metalloaminopeptidase activity"/>
    <property type="evidence" value="ECO:0007669"/>
    <property type="project" value="TreeGrafter"/>
</dbReference>
<evidence type="ECO:0000259" key="13">
    <source>
        <dbReference type="Pfam" id="PF17900"/>
    </source>
</evidence>
<dbReference type="AlphaFoldDB" id="A0A383U0Q5"/>
<evidence type="ECO:0000256" key="8">
    <source>
        <dbReference type="ARBA" id="ARBA00022723"/>
    </source>
</evidence>
<evidence type="ECO:0000259" key="12">
    <source>
        <dbReference type="Pfam" id="PF01433"/>
    </source>
</evidence>
<dbReference type="OrthoDB" id="100605at2"/>
<dbReference type="RefSeq" id="WP_119059422.1">
    <property type="nucleotide sequence ID" value="NZ_UNSC01000004.1"/>
</dbReference>
<dbReference type="PANTHER" id="PTHR11533">
    <property type="entry name" value="PROTEASE M1 ZINC METALLOPROTEASE"/>
    <property type="match status" value="1"/>
</dbReference>
<reference evidence="14 15" key="1">
    <citation type="submission" date="2018-09" db="EMBL/GenBank/DDBJ databases">
        <authorList>
            <consortium name="Pathogen Informatics"/>
        </authorList>
    </citation>
    <scope>NUCLEOTIDE SEQUENCE [LARGE SCALE GENOMIC DNA]</scope>
    <source>
        <strain evidence="14 15">OH-22767</strain>
    </source>
</reference>
<evidence type="ECO:0000256" key="10">
    <source>
        <dbReference type="ARBA" id="ARBA00022833"/>
    </source>
</evidence>
<keyword evidence="6 14" id="KW-0031">Aminopeptidase</keyword>
<dbReference type="InterPro" id="IPR045357">
    <property type="entry name" value="Aminopeptidase_N-like_N"/>
</dbReference>
<dbReference type="InterPro" id="IPR011989">
    <property type="entry name" value="ARM-like"/>
</dbReference>
<dbReference type="InterPro" id="IPR016024">
    <property type="entry name" value="ARM-type_fold"/>
</dbReference>
<dbReference type="GO" id="GO:0005737">
    <property type="term" value="C:cytoplasm"/>
    <property type="evidence" value="ECO:0007669"/>
    <property type="project" value="TreeGrafter"/>
</dbReference>
<evidence type="ECO:0000313" key="14">
    <source>
        <dbReference type="EMBL" id="SZD73029.1"/>
    </source>
</evidence>
<dbReference type="EMBL" id="UNSC01000004">
    <property type="protein sequence ID" value="SZD73029.1"/>
    <property type="molecule type" value="Genomic_DNA"/>
</dbReference>
<dbReference type="SUPFAM" id="SSF48371">
    <property type="entry name" value="ARM repeat"/>
    <property type="match status" value="1"/>
</dbReference>
<sequence>MKNIILLFVLLSGVCWGQNFKPYKNSTYQPEAEKINKLVHTDLNVQLDFKKELLYGTAEITLQPHFYPTDSLSLDAQKMIIHEVALVNPIGKKKLNYSYNERKLNIQLDQKYNRNQTYKIFIKYTAQPNEIKGEGNQAISGEKGLYFINSKKQDPSKPIQAWTQGEPKSSSVWFPTIDEPNQKTTQKIAITVPDEFVTLSNGTMTDTKKNDNGTRTDTWIQKQKHAPYLFFMGVGDFAVIKDQWKGKPVNYYVELPYADVAKDIFGQTPVMISFFSEKFGYEFPWDKYSQMAVRDFISGAMENTTAVSHMEVVQQKRGALIDENIWEDVIVHELAHHWFGDLVTTESWANLTLNESFANYSEYLWREHAYGKDYADAHRWKDLSAYLLGDNFNKDLVRFHHENSGDMFDAVSYNKGGYILHMLRSFLGDEAFFEGLKNYLKNNEFSTAEAHMLRIELEKVSGKDLNWFFNQWFFGHGHPKLKVITENLDNQIKINLRQTQNSPLFAFPLAIDLFFNGEKERHYVWVKNQELNSFTFDVQRQPDLVIVNADYDIVAEIEEEKNMQQYAHQYLWAKDEYTSRFLALEQLGQAKNIDSLALKAIIAALDDPYFGLRMKAIEILDVSNEETKIKALEKLKYLAQYDDKTLVKAAALRALNQINDPVFIDIFNHSLKSPSYAVQSAALNYLMSHDRENAIQKARGLDNEVIVGSAELLEIFLPEWIEKKELSHQRSIAELAAIYQLIPYQKPKFSNVAQKAFDWIMTTDSHTATFRAAEIYKQYYQYLKNSQPEVIPFLQNMAKEALRKKKSTFAKNPTESLKKQVEILENAVNTISN</sequence>
<dbReference type="GO" id="GO:0016285">
    <property type="term" value="F:alanyl aminopeptidase activity"/>
    <property type="evidence" value="ECO:0007669"/>
    <property type="project" value="UniProtKB-EC"/>
</dbReference>
<evidence type="ECO:0000256" key="4">
    <source>
        <dbReference type="ARBA" id="ARBA00012564"/>
    </source>
</evidence>
<keyword evidence="15" id="KW-1185">Reference proteome</keyword>
<dbReference type="InterPro" id="IPR014782">
    <property type="entry name" value="Peptidase_M1_dom"/>
</dbReference>
<gene>
    <name evidence="14" type="primary">pepN_2</name>
    <name evidence="14" type="ORF">SAMEA104719789_01122</name>
</gene>
<protein>
    <recommendedName>
        <fullName evidence="5">Aminopeptidase N</fullName>
        <ecNumber evidence="4">3.4.11.2</ecNumber>
    </recommendedName>
</protein>
<name>A0A383U0Q5_9FLAO</name>
<dbReference type="GO" id="GO:0016020">
    <property type="term" value="C:membrane"/>
    <property type="evidence" value="ECO:0007669"/>
    <property type="project" value="TreeGrafter"/>
</dbReference>
<evidence type="ECO:0000256" key="1">
    <source>
        <dbReference type="ARBA" id="ARBA00000098"/>
    </source>
</evidence>
<dbReference type="PRINTS" id="PR00756">
    <property type="entry name" value="ALADIPTASE"/>
</dbReference>
<organism evidence="14 15">
    <name type="scientific">Candidatus Ornithobacterium hominis</name>
    <dbReference type="NCBI Taxonomy" id="2497989"/>
    <lineage>
        <taxon>Bacteria</taxon>
        <taxon>Pseudomonadati</taxon>
        <taxon>Bacteroidota</taxon>
        <taxon>Flavobacteriia</taxon>
        <taxon>Flavobacteriales</taxon>
        <taxon>Weeksellaceae</taxon>
        <taxon>Ornithobacterium</taxon>
    </lineage>
</organism>
<dbReference type="GO" id="GO:0043171">
    <property type="term" value="P:peptide catabolic process"/>
    <property type="evidence" value="ECO:0007669"/>
    <property type="project" value="TreeGrafter"/>
</dbReference>
<dbReference type="InterPro" id="IPR042097">
    <property type="entry name" value="Aminopeptidase_N-like_N_sf"/>
</dbReference>
<dbReference type="Pfam" id="PF17900">
    <property type="entry name" value="Peptidase_M1_N"/>
    <property type="match status" value="1"/>
</dbReference>
<keyword evidence="8" id="KW-0479">Metal-binding</keyword>
<dbReference type="EC" id="3.4.11.2" evidence="4"/>
<keyword evidence="10" id="KW-0862">Zinc</keyword>
<dbReference type="Gene3D" id="2.60.40.1730">
    <property type="entry name" value="tricorn interacting facor f3 domain"/>
    <property type="match status" value="1"/>
</dbReference>
<dbReference type="SUPFAM" id="SSF63737">
    <property type="entry name" value="Leukotriene A4 hydrolase N-terminal domain"/>
    <property type="match status" value="1"/>
</dbReference>
<keyword evidence="11" id="KW-0482">Metalloprotease</keyword>
<accession>A0A383U0Q5</accession>
<evidence type="ECO:0000256" key="5">
    <source>
        <dbReference type="ARBA" id="ARBA00015611"/>
    </source>
</evidence>
<proteinExistence type="inferred from homology"/>
<evidence type="ECO:0000256" key="6">
    <source>
        <dbReference type="ARBA" id="ARBA00022438"/>
    </source>
</evidence>
<dbReference type="Proteomes" id="UP000262142">
    <property type="component" value="Unassembled WGS sequence"/>
</dbReference>
<dbReference type="PANTHER" id="PTHR11533:SF174">
    <property type="entry name" value="PUROMYCIN-SENSITIVE AMINOPEPTIDASE-RELATED"/>
    <property type="match status" value="1"/>
</dbReference>
<dbReference type="InterPro" id="IPR027268">
    <property type="entry name" value="Peptidase_M4/M1_CTD_sf"/>
</dbReference>
<dbReference type="Gene3D" id="1.25.10.10">
    <property type="entry name" value="Leucine-rich Repeat Variant"/>
    <property type="match status" value="1"/>
</dbReference>
<keyword evidence="7" id="KW-0645">Protease</keyword>
<dbReference type="CDD" id="cd09603">
    <property type="entry name" value="M1_APN_like"/>
    <property type="match status" value="1"/>
</dbReference>
<feature type="domain" description="Aminopeptidase N-like N-terminal" evidence="13">
    <location>
        <begin position="40"/>
        <end position="229"/>
    </location>
</feature>